<dbReference type="GO" id="GO:0008235">
    <property type="term" value="F:metalloexopeptidase activity"/>
    <property type="evidence" value="ECO:0007669"/>
    <property type="project" value="InterPro"/>
</dbReference>
<dbReference type="Proteomes" id="UP000053647">
    <property type="component" value="Unassembled WGS sequence"/>
</dbReference>
<dbReference type="HOGENOM" id="CLU_006412_1_0_1"/>
<feature type="domain" description="Vacuolar membrane protease transmembrane" evidence="19">
    <location>
        <begin position="426"/>
        <end position="562"/>
    </location>
</feature>
<feature type="domain" description="Vacuolar membrane protease C-terminal" evidence="18">
    <location>
        <begin position="713"/>
        <end position="938"/>
    </location>
</feature>
<reference evidence="20 21" key="1">
    <citation type="submission" date="2014-06" db="EMBL/GenBank/DDBJ databases">
        <authorList>
            <consortium name="DOE Joint Genome Institute"/>
            <person name="Kuo A."/>
            <person name="Kohler A."/>
            <person name="Nagy L.G."/>
            <person name="Floudas D."/>
            <person name="Copeland A."/>
            <person name="Barry K.W."/>
            <person name="Cichocki N."/>
            <person name="Veneault-Fourrey C."/>
            <person name="LaButti K."/>
            <person name="Lindquist E.A."/>
            <person name="Lipzen A."/>
            <person name="Lundell T."/>
            <person name="Morin E."/>
            <person name="Murat C."/>
            <person name="Sun H."/>
            <person name="Tunlid A."/>
            <person name="Henrissat B."/>
            <person name="Grigoriev I.V."/>
            <person name="Hibbett D.S."/>
            <person name="Martin F."/>
            <person name="Nordberg H.P."/>
            <person name="Cantor M.N."/>
            <person name="Hua S.X."/>
        </authorList>
    </citation>
    <scope>NUCLEOTIDE SEQUENCE [LARGE SCALE GENOMIC DNA]</scope>
    <source>
        <strain evidence="20 21">ATCC 200175</strain>
    </source>
</reference>
<evidence type="ECO:0000259" key="17">
    <source>
        <dbReference type="Pfam" id="PF04389"/>
    </source>
</evidence>
<feature type="domain" description="Vacuolar membrane protease transmembrane" evidence="19">
    <location>
        <begin position="621"/>
        <end position="678"/>
    </location>
</feature>
<keyword evidence="13 16" id="KW-0472">Membrane</keyword>
<evidence type="ECO:0000256" key="4">
    <source>
        <dbReference type="ARBA" id="ARBA00010918"/>
    </source>
</evidence>
<keyword evidence="8 15" id="KW-0479">Metal-binding</keyword>
<dbReference type="OrthoDB" id="76293at2759"/>
<dbReference type="Gene3D" id="3.40.630.10">
    <property type="entry name" value="Zn peptidases"/>
    <property type="match status" value="1"/>
</dbReference>
<accession>A0A0C9TJ14</accession>
<feature type="transmembrane region" description="Helical" evidence="16">
    <location>
        <begin position="424"/>
        <end position="445"/>
    </location>
</feature>
<feature type="transmembrane region" description="Helical" evidence="16">
    <location>
        <begin position="523"/>
        <end position="541"/>
    </location>
</feature>
<keyword evidence="9 15" id="KW-0378">Hydrolase</keyword>
<feature type="transmembrane region" description="Helical" evidence="16">
    <location>
        <begin position="7"/>
        <end position="29"/>
    </location>
</feature>
<dbReference type="EC" id="3.4.-.-" evidence="15"/>
<dbReference type="Pfam" id="PF22251">
    <property type="entry name" value="PFF1_TM"/>
    <property type="match status" value="2"/>
</dbReference>
<keyword evidence="12" id="KW-0482">Metalloprotease</keyword>
<evidence type="ECO:0000259" key="18">
    <source>
        <dbReference type="Pfam" id="PF22250"/>
    </source>
</evidence>
<name>A0A0C9TJ14_PAXIN</name>
<feature type="domain" description="Peptidase M28" evidence="17">
    <location>
        <begin position="124"/>
        <end position="297"/>
    </location>
</feature>
<keyword evidence="10 15" id="KW-0862">Zinc</keyword>
<feature type="transmembrane region" description="Helical" evidence="16">
    <location>
        <begin position="660"/>
        <end position="678"/>
    </location>
</feature>
<comment type="cofactor">
    <cofactor evidence="1">
        <name>Zn(2+)</name>
        <dbReference type="ChEBI" id="CHEBI:29105"/>
    </cofactor>
</comment>
<evidence type="ECO:0000259" key="19">
    <source>
        <dbReference type="Pfam" id="PF22251"/>
    </source>
</evidence>
<organism evidence="20 21">
    <name type="scientific">Paxillus involutus ATCC 200175</name>
    <dbReference type="NCBI Taxonomy" id="664439"/>
    <lineage>
        <taxon>Eukaryota</taxon>
        <taxon>Fungi</taxon>
        <taxon>Dikarya</taxon>
        <taxon>Basidiomycota</taxon>
        <taxon>Agaricomycotina</taxon>
        <taxon>Agaricomycetes</taxon>
        <taxon>Agaricomycetidae</taxon>
        <taxon>Boletales</taxon>
        <taxon>Paxilineae</taxon>
        <taxon>Paxillaceae</taxon>
        <taxon>Paxillus</taxon>
    </lineage>
</organism>
<dbReference type="EMBL" id="KN819336">
    <property type="protein sequence ID" value="KIJ15630.1"/>
    <property type="molecule type" value="Genomic_DNA"/>
</dbReference>
<keyword evidence="7 16" id="KW-0812">Transmembrane</keyword>
<evidence type="ECO:0000256" key="15">
    <source>
        <dbReference type="RuleBase" id="RU361240"/>
    </source>
</evidence>
<dbReference type="PANTHER" id="PTHR12147">
    <property type="entry name" value="METALLOPEPTIDASE M28 FAMILY MEMBER"/>
    <property type="match status" value="1"/>
</dbReference>
<comment type="similarity">
    <text evidence="4 15">Belongs to the peptidase M28 family.</text>
</comment>
<feature type="transmembrane region" description="Helical" evidence="16">
    <location>
        <begin position="457"/>
        <end position="479"/>
    </location>
</feature>
<dbReference type="SUPFAM" id="SSF53187">
    <property type="entry name" value="Zn-dependent exopeptidases"/>
    <property type="match status" value="1"/>
</dbReference>
<evidence type="ECO:0000256" key="11">
    <source>
        <dbReference type="ARBA" id="ARBA00022989"/>
    </source>
</evidence>
<evidence type="ECO:0000256" key="7">
    <source>
        <dbReference type="ARBA" id="ARBA00022692"/>
    </source>
</evidence>
<evidence type="ECO:0000256" key="8">
    <source>
        <dbReference type="ARBA" id="ARBA00022723"/>
    </source>
</evidence>
<evidence type="ECO:0000256" key="9">
    <source>
        <dbReference type="ARBA" id="ARBA00022801"/>
    </source>
</evidence>
<evidence type="ECO:0000256" key="6">
    <source>
        <dbReference type="ARBA" id="ARBA00022670"/>
    </source>
</evidence>
<proteinExistence type="inferred from homology"/>
<evidence type="ECO:0000256" key="5">
    <source>
        <dbReference type="ARBA" id="ARBA00022554"/>
    </source>
</evidence>
<comment type="function">
    <text evidence="2">May be involved in vacuolar sorting and osmoregulation.</text>
</comment>
<keyword evidence="11 16" id="KW-1133">Transmembrane helix</keyword>
<evidence type="ECO:0000256" key="1">
    <source>
        <dbReference type="ARBA" id="ARBA00001947"/>
    </source>
</evidence>
<dbReference type="InterPro" id="IPR045175">
    <property type="entry name" value="M28_fam"/>
</dbReference>
<evidence type="ECO:0000256" key="2">
    <source>
        <dbReference type="ARBA" id="ARBA00003273"/>
    </source>
</evidence>
<comment type="subcellular location">
    <subcellularLocation>
        <location evidence="3">Vacuole membrane</location>
        <topology evidence="3">Multi-pass membrane protein</topology>
    </subcellularLocation>
</comment>
<dbReference type="PANTHER" id="PTHR12147:SF58">
    <property type="entry name" value="VACUOLAR MEMBRANE PROTEASE"/>
    <property type="match status" value="1"/>
</dbReference>
<feature type="transmembrane region" description="Helical" evidence="16">
    <location>
        <begin position="342"/>
        <end position="375"/>
    </location>
</feature>
<evidence type="ECO:0000256" key="14">
    <source>
        <dbReference type="ARBA" id="ARBA00023180"/>
    </source>
</evidence>
<keyword evidence="5" id="KW-0926">Vacuole</keyword>
<evidence type="ECO:0000256" key="12">
    <source>
        <dbReference type="ARBA" id="ARBA00023049"/>
    </source>
</evidence>
<dbReference type="Pfam" id="PF22250">
    <property type="entry name" value="PFF1_C"/>
    <property type="match status" value="1"/>
</dbReference>
<dbReference type="InterPro" id="IPR053976">
    <property type="entry name" value="PFF1_TM"/>
</dbReference>
<evidence type="ECO:0000256" key="3">
    <source>
        <dbReference type="ARBA" id="ARBA00004128"/>
    </source>
</evidence>
<dbReference type="InterPro" id="IPR007484">
    <property type="entry name" value="Peptidase_M28"/>
</dbReference>
<dbReference type="AlphaFoldDB" id="A0A0C9TJ14"/>
<gene>
    <name evidence="20" type="ORF">PAXINDRAFT_176502</name>
</gene>
<feature type="transmembrane region" description="Helical" evidence="16">
    <location>
        <begin position="685"/>
        <end position="705"/>
    </location>
</feature>
<evidence type="ECO:0000256" key="13">
    <source>
        <dbReference type="ARBA" id="ARBA00023136"/>
    </source>
</evidence>
<evidence type="ECO:0000256" key="10">
    <source>
        <dbReference type="ARBA" id="ARBA00022833"/>
    </source>
</evidence>
<sequence>MSIRNRVATVLGFNAIPTTILLVLIYAAIFSTVLVTDNLPSVPKDTRGLDLDQAWLDLHQVSARPHPFNSHANDLVRDYIRDRLGDVASQYPHVTIHDDFVSNASWASALLSAKPYAVYYEGNNILVKVEGTDPDFRDSGGFLLSAHFDSVSTAPGTTDDSMGVVTLMQMVEYFAKNRAKRTVIFNINNGEEDGLNGAHAFMEHPWANISDVFLNLEGAAAGGRPAMFRVTTTAPLYSWTGDHVPHPHANVISAEAFSRGVIRSGTDYSVYEQGGLHGLDFAFYRGRSRYHTKYDSIPGMVGGKKALWAMMEGTHGASLALANDDAMHAEPGKQDQPVYFDLFGAALVIFSLETLFVTNVVLLTAGPIVFLLLAYSEHIVRFSKRIRHRHHSHANANGSQRNETSREGALAVLKKIGTSLWGPAKFWAALVVSACLQAALIAGYVDLNPFVIHTYPFLVLTSATTLAYLTTVLVLTFPLNKYGIVPAPEQQKLSILSQTYIFTWILLVFSTVLVRKIAIGGTYFITAWNAVVLLGSIVAYVEGMTSARGFEPEHDTEPEGQRYARGIRYEAVRTDEPTNGRQTPGRIVEDPEPTEITPLVRRERPLPPRPAGEEQGAIGWWILQLLLVVPLPVILIFHIAIQLLGAMNQTLTDGNDPTSLYTLVSILALFIVLPLAPFSINAHRLLTSIVLFVFVLSTVFTWVAFPFSQETPLKVYFAQAVDLSASGTGIERVVTALTGPKQFLASHILTELPSAFGKPVDCYDATDKVGLRTCTWEVSDALAPSPGGRKFVSSGIEKPWVSSSFLRTGSNTARITVRGLNTRSCTLQFANQRISKFRVIEDGEKGLQKGYEVPEKGLEQIRLWSRNFGKEFEVEVEWKDGDASEQDVEGRISCGWAEYESATVGGGKSGGKIPSLEEIIQFLPEWAVVSKSRSGLFEARRSFSI</sequence>
<dbReference type="InterPro" id="IPR053975">
    <property type="entry name" value="PFF1_C"/>
</dbReference>
<evidence type="ECO:0000256" key="16">
    <source>
        <dbReference type="SAM" id="Phobius"/>
    </source>
</evidence>
<keyword evidence="14" id="KW-0325">Glycoprotein</keyword>
<feature type="transmembrane region" description="Helical" evidence="16">
    <location>
        <begin position="500"/>
        <end position="517"/>
    </location>
</feature>
<keyword evidence="21" id="KW-1185">Reference proteome</keyword>
<dbReference type="CDD" id="cd03875">
    <property type="entry name" value="M28_Fxna_like"/>
    <property type="match status" value="1"/>
</dbReference>
<dbReference type="GO" id="GO:0046872">
    <property type="term" value="F:metal ion binding"/>
    <property type="evidence" value="ECO:0007669"/>
    <property type="project" value="UniProtKB-KW"/>
</dbReference>
<dbReference type="Pfam" id="PF04389">
    <property type="entry name" value="Peptidase_M28"/>
    <property type="match status" value="1"/>
</dbReference>
<dbReference type="InterPro" id="IPR048024">
    <property type="entry name" value="Fxna-like_M28_dom"/>
</dbReference>
<evidence type="ECO:0000313" key="21">
    <source>
        <dbReference type="Proteomes" id="UP000053647"/>
    </source>
</evidence>
<dbReference type="GO" id="GO:0005774">
    <property type="term" value="C:vacuolar membrane"/>
    <property type="evidence" value="ECO:0007669"/>
    <property type="project" value="UniProtKB-SubCell"/>
</dbReference>
<protein>
    <recommendedName>
        <fullName evidence="15">Peptide hydrolase</fullName>
        <ecNumber evidence="15">3.4.-.-</ecNumber>
    </recommendedName>
</protein>
<reference evidence="21" key="2">
    <citation type="submission" date="2015-01" db="EMBL/GenBank/DDBJ databases">
        <title>Evolutionary Origins and Diversification of the Mycorrhizal Mutualists.</title>
        <authorList>
            <consortium name="DOE Joint Genome Institute"/>
            <consortium name="Mycorrhizal Genomics Consortium"/>
            <person name="Kohler A."/>
            <person name="Kuo A."/>
            <person name="Nagy L.G."/>
            <person name="Floudas D."/>
            <person name="Copeland A."/>
            <person name="Barry K.W."/>
            <person name="Cichocki N."/>
            <person name="Veneault-Fourrey C."/>
            <person name="LaButti K."/>
            <person name="Lindquist E.A."/>
            <person name="Lipzen A."/>
            <person name="Lundell T."/>
            <person name="Morin E."/>
            <person name="Murat C."/>
            <person name="Riley R."/>
            <person name="Ohm R."/>
            <person name="Sun H."/>
            <person name="Tunlid A."/>
            <person name="Henrissat B."/>
            <person name="Grigoriev I.V."/>
            <person name="Hibbett D.S."/>
            <person name="Martin F."/>
        </authorList>
    </citation>
    <scope>NUCLEOTIDE SEQUENCE [LARGE SCALE GENOMIC DNA]</scope>
    <source>
        <strain evidence="21">ATCC 200175</strain>
    </source>
</reference>
<dbReference type="GO" id="GO:0006508">
    <property type="term" value="P:proteolysis"/>
    <property type="evidence" value="ECO:0007669"/>
    <property type="project" value="UniProtKB-KW"/>
</dbReference>
<feature type="transmembrane region" description="Helical" evidence="16">
    <location>
        <begin position="618"/>
        <end position="640"/>
    </location>
</feature>
<keyword evidence="6 15" id="KW-0645">Protease</keyword>
<evidence type="ECO:0000313" key="20">
    <source>
        <dbReference type="EMBL" id="KIJ15630.1"/>
    </source>
</evidence>